<dbReference type="GO" id="GO:0005737">
    <property type="term" value="C:cytoplasm"/>
    <property type="evidence" value="ECO:0007669"/>
    <property type="project" value="TreeGrafter"/>
</dbReference>
<dbReference type="Gene3D" id="1.10.1200.10">
    <property type="entry name" value="ACP-like"/>
    <property type="match status" value="1"/>
</dbReference>
<dbReference type="GO" id="GO:0003824">
    <property type="term" value="F:catalytic activity"/>
    <property type="evidence" value="ECO:0007669"/>
    <property type="project" value="InterPro"/>
</dbReference>
<dbReference type="PROSITE" id="PS00455">
    <property type="entry name" value="AMP_BINDING"/>
    <property type="match status" value="1"/>
</dbReference>
<name>A0A167IST5_9GAMM</name>
<dbReference type="InterPro" id="IPR000873">
    <property type="entry name" value="AMP-dep_synth/lig_dom"/>
</dbReference>
<evidence type="ECO:0000256" key="1">
    <source>
        <dbReference type="ARBA" id="ARBA00022737"/>
    </source>
</evidence>
<dbReference type="Pfam" id="PF00501">
    <property type="entry name" value="AMP-binding"/>
    <property type="match status" value="1"/>
</dbReference>
<dbReference type="FunFam" id="3.40.50.980:FF:000001">
    <property type="entry name" value="Non-ribosomal peptide synthetase"/>
    <property type="match status" value="1"/>
</dbReference>
<dbReference type="Pfam" id="PF00550">
    <property type="entry name" value="PP-binding"/>
    <property type="match status" value="1"/>
</dbReference>
<dbReference type="Gene3D" id="3.30.559.10">
    <property type="entry name" value="Chloramphenicol acetyltransferase-like domain"/>
    <property type="match status" value="2"/>
</dbReference>
<dbReference type="Pfam" id="PF00668">
    <property type="entry name" value="Condensation"/>
    <property type="match status" value="2"/>
</dbReference>
<dbReference type="InterPro" id="IPR023213">
    <property type="entry name" value="CAT-like_dom_sf"/>
</dbReference>
<accession>A0A167IST5</accession>
<dbReference type="Gene3D" id="3.40.50.980">
    <property type="match status" value="2"/>
</dbReference>
<dbReference type="InterPro" id="IPR010060">
    <property type="entry name" value="NRPS_synth"/>
</dbReference>
<dbReference type="Proteomes" id="UP000076486">
    <property type="component" value="Unassembled WGS sequence"/>
</dbReference>
<protein>
    <recommendedName>
        <fullName evidence="2">Carrier domain-containing protein</fullName>
    </recommendedName>
</protein>
<dbReference type="SUPFAM" id="SSF56801">
    <property type="entry name" value="Acetyl-CoA synthetase-like"/>
    <property type="match status" value="1"/>
</dbReference>
<dbReference type="InterPro" id="IPR001242">
    <property type="entry name" value="Condensation_dom"/>
</dbReference>
<sequence length="1458" mass="163461">MLSAQKRVCYSQLMMPDSPMHNLGGVVIFDGEVDFNRLNHCFIQLLNANPILRMQYRCIQGEHVQVLCDIESKRLPVQHFVEPDVQNAILDWASQQMATVMPFENAPLFEFILLKGNDNTQGFFIKLHHFIADGWTFAQISRQLSDAYNHCDVTACTDAVDTDFEFLFQQEEKYFNSKRYRKDAQYWQSKFDSLPDLSVFPAGDDARSQRYVHSLSCEQNALFEQLCQTYGCTENTLLVATSLLQMYLRTREADLTLGLPVFNRTCAKSKEQLGMLTSTVCSRFLVNEQSTLIEFIDMVSSTLRHDYRHQKYPYEELVSELALAKSGQRRLYHMSVNYYKGQNVEHYGDVPARNFEVFSGAQDHDLQWVLTPKTDTAPSKLYIDYKCSCYRAHDIEQMSKQLFYILQQLKDDSSLCISKLQSMDGATKQQLLSRYNLIDENPQPFTDVVRQIEAISKQFPQGIAIEQKGFQLTYTELVSKVNTVALQLNHRGVAPGDIVTISMAPSWELMVVMLAILKTGAAYCPIDITTPATRVNYVLEQTKSVIFVSDEPTHLSLKVTPTAVASLFIDSDGHDEQVSWPSIEPNDSAYIIFTSGSTGQPKGVDVTHGGFANYANWAAKTYLQGNQSAMAFYSSPAFDLTVTSIYCPLITGAKVVVYPPNDEENILHDIVMDNVCDVIKLTPAHLSLLNQIIKSDSRLYTFVLGGESLSIDAANKLQQKIGAKVRIFNEYGPTETVVGSMTYLFDGRQAEGSDVAIGLPIANTAIYILDEYLEPVLDGQKGELYIGGAGVAKGYINAPELTKRAFIKNPFEQGRLYKTGDIASSDGEVIHFYGRRDHQIKLNGYRIEAGEVEQCLRAHKQVKDAKVVVKMRGDAKFLCAYLALDEQVKVNWHTWVEGSLPTYMVPSFFVELQTLPLTVNGKVDTDKLPEPEEIIASPVSVDADVEVLTVLIEAACKILGRDNLTESDNFTLSGGDSIKAISLSALLKEQGIGLEVKSILSSSNFATMTGHCILLAKREALQSEDRQGEVLPTPAMAWFNNLNLVNPNGYCHIATLSLEQPMTKECMQQLLNAVLSQYDELSLAWDSGHKLPRYTQYKPLLLKNTTDPALLSGDIDISRGVLCSAGWQPNELTLCIHHLVVDGVSWRLLVSQINRALEAYTRNERYESKPPHYNLKKATEFQSQYTVSDIAHTYWTNTHSQFSSISSLFRIDPKLLGKVPASTLSNIRETLPSDLSLQLLSEANRRFSTEPLLLMLSALSLSLNEVGQSDFVTIELESHGRRHNELALSDVIGWFTAIYPWQLPLNLGSLADTIKQVKEAYAAIPDHGESYGFMSHLQATNSKLPAQTMRFNFLGDMSDNFDTTQVKLTNLALYQDPNNSLSAPLEMNIAVLNAQIVVEINYSHALISHDQMQAFVDNYLQQLERVVECCMSSNEVEFTPSDFSTVDLDMADLEELLQ</sequence>
<dbReference type="InterPro" id="IPR010071">
    <property type="entry name" value="AA_adenyl_dom"/>
</dbReference>
<dbReference type="NCBIfam" id="TIGR01720">
    <property type="entry name" value="NRPS-para261"/>
    <property type="match status" value="1"/>
</dbReference>
<dbReference type="EMBL" id="AUYC01000051">
    <property type="protein sequence ID" value="KZN59879.1"/>
    <property type="molecule type" value="Genomic_DNA"/>
</dbReference>
<gene>
    <name evidence="3" type="ORF">N473_02885</name>
</gene>
<dbReference type="GO" id="GO:0031177">
    <property type="term" value="F:phosphopantetheine binding"/>
    <property type="evidence" value="ECO:0007669"/>
    <property type="project" value="TreeGrafter"/>
</dbReference>
<feature type="domain" description="Carrier" evidence="2">
    <location>
        <begin position="942"/>
        <end position="1019"/>
    </location>
</feature>
<dbReference type="PANTHER" id="PTHR45527">
    <property type="entry name" value="NONRIBOSOMAL PEPTIDE SYNTHETASE"/>
    <property type="match status" value="1"/>
</dbReference>
<dbReference type="GO" id="GO:0044550">
    <property type="term" value="P:secondary metabolite biosynthetic process"/>
    <property type="evidence" value="ECO:0007669"/>
    <property type="project" value="TreeGrafter"/>
</dbReference>
<dbReference type="Gene3D" id="3.30.300.30">
    <property type="match status" value="1"/>
</dbReference>
<dbReference type="InterPro" id="IPR020845">
    <property type="entry name" value="AMP-binding_CS"/>
</dbReference>
<dbReference type="InterPro" id="IPR045851">
    <property type="entry name" value="AMP-bd_C_sf"/>
</dbReference>
<dbReference type="PATRIC" id="fig|1365248.3.peg.4323"/>
<dbReference type="Pfam" id="PF13193">
    <property type="entry name" value="AMP-binding_C"/>
    <property type="match status" value="1"/>
</dbReference>
<evidence type="ECO:0000313" key="3">
    <source>
        <dbReference type="EMBL" id="KZN59879.1"/>
    </source>
</evidence>
<dbReference type="Gene3D" id="3.30.559.30">
    <property type="entry name" value="Nonribosomal peptide synthetase, condensation domain"/>
    <property type="match status" value="2"/>
</dbReference>
<dbReference type="Gene3D" id="2.30.38.10">
    <property type="entry name" value="Luciferase, Domain 3"/>
    <property type="match status" value="1"/>
</dbReference>
<dbReference type="PANTHER" id="PTHR45527:SF1">
    <property type="entry name" value="FATTY ACID SYNTHASE"/>
    <property type="match status" value="1"/>
</dbReference>
<dbReference type="InterPro" id="IPR009081">
    <property type="entry name" value="PP-bd_ACP"/>
</dbReference>
<dbReference type="SUPFAM" id="SSF47336">
    <property type="entry name" value="ACP-like"/>
    <property type="match status" value="1"/>
</dbReference>
<dbReference type="NCBIfam" id="TIGR01733">
    <property type="entry name" value="AA-adenyl-dom"/>
    <property type="match status" value="1"/>
</dbReference>
<evidence type="ECO:0000313" key="4">
    <source>
        <dbReference type="Proteomes" id="UP000076486"/>
    </source>
</evidence>
<evidence type="ECO:0000259" key="2">
    <source>
        <dbReference type="PROSITE" id="PS50075"/>
    </source>
</evidence>
<organism evidence="3 4">
    <name type="scientific">Pseudoalteromonas luteoviolacea CPMOR-1</name>
    <dbReference type="NCBI Taxonomy" id="1365248"/>
    <lineage>
        <taxon>Bacteria</taxon>
        <taxon>Pseudomonadati</taxon>
        <taxon>Pseudomonadota</taxon>
        <taxon>Gammaproteobacteria</taxon>
        <taxon>Alteromonadales</taxon>
        <taxon>Pseudoalteromonadaceae</taxon>
        <taxon>Pseudoalteromonas</taxon>
    </lineage>
</organism>
<reference evidence="3 4" key="1">
    <citation type="submission" date="2013-07" db="EMBL/GenBank/DDBJ databases">
        <title>Comparative Genomic and Metabolomic Analysis of Twelve Strains of Pseudoalteromonas luteoviolacea.</title>
        <authorList>
            <person name="Vynne N.G."/>
            <person name="Mansson M."/>
            <person name="Gram L."/>
        </authorList>
    </citation>
    <scope>NUCLEOTIDE SEQUENCE [LARGE SCALE GENOMIC DNA]</scope>
    <source>
        <strain evidence="3 4">CPMOR-1</strain>
    </source>
</reference>
<dbReference type="CDD" id="cd05930">
    <property type="entry name" value="A_NRPS"/>
    <property type="match status" value="1"/>
</dbReference>
<dbReference type="InterPro" id="IPR036736">
    <property type="entry name" value="ACP-like_sf"/>
</dbReference>
<keyword evidence="1" id="KW-0677">Repeat</keyword>
<comment type="caution">
    <text evidence="3">The sequence shown here is derived from an EMBL/GenBank/DDBJ whole genome shotgun (WGS) entry which is preliminary data.</text>
</comment>
<proteinExistence type="predicted"/>
<dbReference type="SUPFAM" id="SSF52777">
    <property type="entry name" value="CoA-dependent acyltransferases"/>
    <property type="match status" value="4"/>
</dbReference>
<dbReference type="PROSITE" id="PS50075">
    <property type="entry name" value="CARRIER"/>
    <property type="match status" value="1"/>
</dbReference>
<dbReference type="InterPro" id="IPR025110">
    <property type="entry name" value="AMP-bd_C"/>
</dbReference>
<dbReference type="GO" id="GO:0043041">
    <property type="term" value="P:amino acid activation for nonribosomal peptide biosynthetic process"/>
    <property type="evidence" value="ECO:0007669"/>
    <property type="project" value="TreeGrafter"/>
</dbReference>